<dbReference type="AlphaFoldDB" id="A0AAX2V3L3"/>
<comment type="similarity">
    <text evidence="2">Belongs to the autoinducer-2 exporter (AI-2E) (TC 2.A.86) family.</text>
</comment>
<reference evidence="9 10" key="1">
    <citation type="submission" date="2019-06" db="EMBL/GenBank/DDBJ databases">
        <title>Genome Announcement To Ensure Probiotic Safety of Streptococcus salivarius UBSS01.</title>
        <authorList>
            <person name="Sulthana A."/>
            <person name="Lakshmi S.G."/>
            <person name="Madempudi R.S."/>
        </authorList>
    </citation>
    <scope>NUCLEOTIDE SEQUENCE [LARGE SCALE GENOMIC DNA]</scope>
    <source>
        <strain evidence="9 10">UBSS01</strain>
    </source>
</reference>
<dbReference type="Proteomes" id="UP000308186">
    <property type="component" value="Unassembled WGS sequence"/>
</dbReference>
<name>A0AAX2V3L3_STRSL</name>
<feature type="transmembrane region" description="Helical" evidence="8">
    <location>
        <begin position="316"/>
        <end position="346"/>
    </location>
</feature>
<keyword evidence="5 8" id="KW-0812">Transmembrane</keyword>
<evidence type="ECO:0000256" key="2">
    <source>
        <dbReference type="ARBA" id="ARBA00009773"/>
    </source>
</evidence>
<accession>A0AAX2V3L3</accession>
<feature type="transmembrane region" description="Helical" evidence="8">
    <location>
        <begin position="285"/>
        <end position="304"/>
    </location>
</feature>
<evidence type="ECO:0000313" key="10">
    <source>
        <dbReference type="Proteomes" id="UP000308186"/>
    </source>
</evidence>
<feature type="transmembrane region" description="Helical" evidence="8">
    <location>
        <begin position="12"/>
        <end position="32"/>
    </location>
</feature>
<evidence type="ECO:0000256" key="6">
    <source>
        <dbReference type="ARBA" id="ARBA00022989"/>
    </source>
</evidence>
<keyword evidence="7 8" id="KW-0472">Membrane</keyword>
<keyword evidence="6 8" id="KW-1133">Transmembrane helix</keyword>
<keyword evidence="4" id="KW-1003">Cell membrane</keyword>
<organism evidence="9 10">
    <name type="scientific">Streptococcus salivarius</name>
    <dbReference type="NCBI Taxonomy" id="1304"/>
    <lineage>
        <taxon>Bacteria</taxon>
        <taxon>Bacillati</taxon>
        <taxon>Bacillota</taxon>
        <taxon>Bacilli</taxon>
        <taxon>Lactobacillales</taxon>
        <taxon>Streptococcaceae</taxon>
        <taxon>Streptococcus</taxon>
    </lineage>
</organism>
<feature type="transmembrane region" description="Helical" evidence="8">
    <location>
        <begin position="38"/>
        <end position="55"/>
    </location>
</feature>
<evidence type="ECO:0000256" key="1">
    <source>
        <dbReference type="ARBA" id="ARBA00004651"/>
    </source>
</evidence>
<dbReference type="RefSeq" id="WP_139724007.1">
    <property type="nucleotide sequence ID" value="NZ_VDCW01000003.1"/>
</dbReference>
<evidence type="ECO:0000256" key="4">
    <source>
        <dbReference type="ARBA" id="ARBA00022475"/>
    </source>
</evidence>
<dbReference type="PANTHER" id="PTHR21716:SF53">
    <property type="entry name" value="PERMEASE PERM-RELATED"/>
    <property type="match status" value="1"/>
</dbReference>
<evidence type="ECO:0000313" key="9">
    <source>
        <dbReference type="EMBL" id="TNF68283.1"/>
    </source>
</evidence>
<sequence length="373" mass="40786">MDKIRKDWAVMIALAAVSLLVVLNFSAILTWISEFIGMMFPLILGMILAFILNVPMKRIEQVLEKINFPQKLRRSVAILSIIVILLLIISLLIWIIAPMIAKTVSQLGDSVNHLLFVVADFVQHSKLMQSSEVSQITDSLSQSNIVSSVITFLGGFTTNISGLFSNVFSVIMGIFFMINILASKEMLARLTLRILNVVLPKDKIEHITYVGEVIVDTYDRFLMSQIIEAGIVGVMIFAGYSLVGLSYAGLVGVLSGVLSFIPYIGPFMACGIGMLFTFTESPIQALISLVVFMIVQIVEGNVVYPKVVGSSVGLPTILTLAAALIGGNLFGLVGMIFFIPIFAVIYRFVKEWVEKHEQAASVVAVGGIIDEEN</sequence>
<feature type="transmembrane region" description="Helical" evidence="8">
    <location>
        <begin position="260"/>
        <end position="278"/>
    </location>
</feature>
<keyword evidence="3" id="KW-0813">Transport</keyword>
<dbReference type="GO" id="GO:0005886">
    <property type="term" value="C:plasma membrane"/>
    <property type="evidence" value="ECO:0007669"/>
    <property type="project" value="UniProtKB-SubCell"/>
</dbReference>
<comment type="subcellular location">
    <subcellularLocation>
        <location evidence="1">Cell membrane</location>
        <topology evidence="1">Multi-pass membrane protein</topology>
    </subcellularLocation>
</comment>
<proteinExistence type="inferred from homology"/>
<dbReference type="InterPro" id="IPR002549">
    <property type="entry name" value="AI-2E-like"/>
</dbReference>
<feature type="transmembrane region" description="Helical" evidence="8">
    <location>
        <begin position="229"/>
        <end position="254"/>
    </location>
</feature>
<gene>
    <name evidence="9" type="ORF">FBF48_03675</name>
</gene>
<dbReference type="Pfam" id="PF01594">
    <property type="entry name" value="AI-2E_transport"/>
    <property type="match status" value="1"/>
</dbReference>
<feature type="transmembrane region" description="Helical" evidence="8">
    <location>
        <begin position="76"/>
        <end position="97"/>
    </location>
</feature>
<evidence type="ECO:0000256" key="8">
    <source>
        <dbReference type="SAM" id="Phobius"/>
    </source>
</evidence>
<evidence type="ECO:0000256" key="3">
    <source>
        <dbReference type="ARBA" id="ARBA00022448"/>
    </source>
</evidence>
<evidence type="ECO:0000256" key="7">
    <source>
        <dbReference type="ARBA" id="ARBA00023136"/>
    </source>
</evidence>
<comment type="caution">
    <text evidence="9">The sequence shown here is derived from an EMBL/GenBank/DDBJ whole genome shotgun (WGS) entry which is preliminary data.</text>
</comment>
<feature type="transmembrane region" description="Helical" evidence="8">
    <location>
        <begin position="163"/>
        <end position="182"/>
    </location>
</feature>
<protein>
    <submittedName>
        <fullName evidence="9">AI-2E family transporter</fullName>
    </submittedName>
</protein>
<dbReference type="EMBL" id="VDCW01000003">
    <property type="protein sequence ID" value="TNF68283.1"/>
    <property type="molecule type" value="Genomic_DNA"/>
</dbReference>
<evidence type="ECO:0000256" key="5">
    <source>
        <dbReference type="ARBA" id="ARBA00022692"/>
    </source>
</evidence>
<dbReference type="PANTHER" id="PTHR21716">
    <property type="entry name" value="TRANSMEMBRANE PROTEIN"/>
    <property type="match status" value="1"/>
</dbReference>